<evidence type="ECO:0000313" key="3">
    <source>
        <dbReference type="Proteomes" id="UP000256650"/>
    </source>
</evidence>
<keyword evidence="1" id="KW-0812">Transmembrane</keyword>
<protein>
    <submittedName>
        <fullName evidence="2">Uncharacterized protein</fullName>
    </submittedName>
</protein>
<dbReference type="RefSeq" id="WP_115551710.1">
    <property type="nucleotide sequence ID" value="NZ_CAONBV010000038.1"/>
</dbReference>
<comment type="caution">
    <text evidence="2">The sequence shown here is derived from an EMBL/GenBank/DDBJ whole genome shotgun (WGS) entry which is preliminary data.</text>
</comment>
<keyword evidence="1" id="KW-0472">Membrane</keyword>
<dbReference type="GeneID" id="82535840"/>
<organism evidence="2 3">
    <name type="scientific">Helicobacter ganmani</name>
    <dbReference type="NCBI Taxonomy" id="60246"/>
    <lineage>
        <taxon>Bacteria</taxon>
        <taxon>Pseudomonadati</taxon>
        <taxon>Campylobacterota</taxon>
        <taxon>Epsilonproteobacteria</taxon>
        <taxon>Campylobacterales</taxon>
        <taxon>Helicobacteraceae</taxon>
        <taxon>Helicobacter</taxon>
    </lineage>
</organism>
<name>A0A3D8IDF2_9HELI</name>
<evidence type="ECO:0000256" key="1">
    <source>
        <dbReference type="SAM" id="Phobius"/>
    </source>
</evidence>
<feature type="transmembrane region" description="Helical" evidence="1">
    <location>
        <begin position="35"/>
        <end position="59"/>
    </location>
</feature>
<dbReference type="Proteomes" id="UP000256650">
    <property type="component" value="Unassembled WGS sequence"/>
</dbReference>
<gene>
    <name evidence="2" type="ORF">CQA43_05990</name>
</gene>
<dbReference type="EMBL" id="NXLS01000005">
    <property type="protein sequence ID" value="RDU62784.1"/>
    <property type="molecule type" value="Genomic_DNA"/>
</dbReference>
<keyword evidence="1" id="KW-1133">Transmembrane helix</keyword>
<dbReference type="AlphaFoldDB" id="A0A3D8IDF2"/>
<keyword evidence="3" id="KW-1185">Reference proteome</keyword>
<proteinExistence type="predicted"/>
<sequence>MLGWFLMLLQLLFIGLKLADKIQWSWWLVLLPTFIYLFLYLFLFTLIMSGLFIGLGLSLSVL</sequence>
<reference evidence="2 3" key="1">
    <citation type="submission" date="2018-04" db="EMBL/GenBank/DDBJ databases">
        <title>Novel Campyloabacter and Helicobacter Species and Strains.</title>
        <authorList>
            <person name="Mannion A.J."/>
            <person name="Shen Z."/>
            <person name="Fox J.G."/>
        </authorList>
    </citation>
    <scope>NUCLEOTIDE SEQUENCE [LARGE SCALE GENOMIC DNA]</scope>
    <source>
        <strain evidence="2 3">MIT 99-5101</strain>
    </source>
</reference>
<accession>A0A3D8IDF2</accession>
<evidence type="ECO:0000313" key="2">
    <source>
        <dbReference type="EMBL" id="RDU62784.1"/>
    </source>
</evidence>